<name>A0ABQ7ZA68_BRANA</name>
<organism evidence="4 5">
    <name type="scientific">Brassica napus</name>
    <name type="common">Rape</name>
    <dbReference type="NCBI Taxonomy" id="3708"/>
    <lineage>
        <taxon>Eukaryota</taxon>
        <taxon>Viridiplantae</taxon>
        <taxon>Streptophyta</taxon>
        <taxon>Embryophyta</taxon>
        <taxon>Tracheophyta</taxon>
        <taxon>Spermatophyta</taxon>
        <taxon>Magnoliopsida</taxon>
        <taxon>eudicotyledons</taxon>
        <taxon>Gunneridae</taxon>
        <taxon>Pentapetalae</taxon>
        <taxon>rosids</taxon>
        <taxon>malvids</taxon>
        <taxon>Brassicales</taxon>
        <taxon>Brassicaceae</taxon>
        <taxon>Brassiceae</taxon>
        <taxon>Brassica</taxon>
    </lineage>
</organism>
<gene>
    <name evidence="4" type="ORF">HID58_064397</name>
</gene>
<keyword evidence="5" id="KW-1185">Reference proteome</keyword>
<dbReference type="PANTHER" id="PTHR10366">
    <property type="entry name" value="NAD DEPENDENT EPIMERASE/DEHYDRATASE"/>
    <property type="match status" value="1"/>
</dbReference>
<feature type="domain" description="NAD-dependent epimerase/dehydratase" evidence="3">
    <location>
        <begin position="306"/>
        <end position="543"/>
    </location>
</feature>
<protein>
    <recommendedName>
        <fullName evidence="3">NAD-dependent epimerase/dehydratase domain-containing protein</fullName>
    </recommendedName>
</protein>
<reference evidence="4 5" key="1">
    <citation type="submission" date="2021-05" db="EMBL/GenBank/DDBJ databases">
        <title>Genome Assembly of Synthetic Allotetraploid Brassica napus Reveals Homoeologous Exchanges between Subgenomes.</title>
        <authorList>
            <person name="Davis J.T."/>
        </authorList>
    </citation>
    <scope>NUCLEOTIDE SEQUENCE [LARGE SCALE GENOMIC DNA]</scope>
    <source>
        <strain evidence="5">cv. Da-Ae</strain>
        <tissue evidence="4">Seedling</tissue>
    </source>
</reference>
<evidence type="ECO:0000256" key="2">
    <source>
        <dbReference type="ARBA" id="ARBA00023002"/>
    </source>
</evidence>
<keyword evidence="1" id="KW-0521">NADP</keyword>
<keyword evidence="2" id="KW-0560">Oxidoreductase</keyword>
<dbReference type="CDD" id="cd08958">
    <property type="entry name" value="FR_SDR_e"/>
    <property type="match status" value="3"/>
</dbReference>
<accession>A0ABQ7ZA68</accession>
<comment type="caution">
    <text evidence="4">The sequence shown here is derived from an EMBL/GenBank/DDBJ whole genome shotgun (WGS) entry which is preliminary data.</text>
</comment>
<dbReference type="PANTHER" id="PTHR10366:SF598">
    <property type="entry name" value="NAD(P)-BINDING ROSSMANN-FOLD SUPERFAMILY PROTEIN"/>
    <property type="match status" value="1"/>
</dbReference>
<evidence type="ECO:0000259" key="3">
    <source>
        <dbReference type="Pfam" id="PF01370"/>
    </source>
</evidence>
<dbReference type="EMBL" id="JAGKQM010000015">
    <property type="protein sequence ID" value="KAH0877003.1"/>
    <property type="molecule type" value="Genomic_DNA"/>
</dbReference>
<evidence type="ECO:0000313" key="4">
    <source>
        <dbReference type="EMBL" id="KAH0877003.1"/>
    </source>
</evidence>
<dbReference type="SUPFAM" id="SSF51735">
    <property type="entry name" value="NAD(P)-binding Rossmann-fold domains"/>
    <property type="match status" value="3"/>
</dbReference>
<evidence type="ECO:0000256" key="1">
    <source>
        <dbReference type="ARBA" id="ARBA00022857"/>
    </source>
</evidence>
<dbReference type="Proteomes" id="UP000824890">
    <property type="component" value="Unassembled WGS sequence"/>
</dbReference>
<proteinExistence type="predicted"/>
<dbReference type="Pfam" id="PF01370">
    <property type="entry name" value="Epimerase"/>
    <property type="match status" value="3"/>
</dbReference>
<feature type="domain" description="NAD-dependent epimerase/dehydratase" evidence="3">
    <location>
        <begin position="8"/>
        <end position="246"/>
    </location>
</feature>
<feature type="domain" description="NAD-dependent epimerase/dehydratase" evidence="3">
    <location>
        <begin position="626"/>
        <end position="858"/>
    </location>
</feature>
<dbReference type="InterPro" id="IPR050425">
    <property type="entry name" value="NAD(P)_dehydrat-like"/>
</dbReference>
<dbReference type="Gene3D" id="3.40.50.720">
    <property type="entry name" value="NAD(P)-binding Rossmann-like Domain"/>
    <property type="match status" value="3"/>
</dbReference>
<sequence length="943" mass="104484">MNGGGQVVCVTGASGYIASWIVKLLLLRGYTVRATVQNPTDTAETEHLLALEGAKERLKLFKADLLEDCSFEQAIEGCDAVFHTASPVKFIVTDPQTELIDPAVKGTLNVLSTCKKTSSVKRVIVTSSTAAVLVRQPPLEPNDVVDETFFSDSNVCMERKLWYPLSKTLAENVAWQFAKDNRMDMVVINPGFIIGPLLQPTLNFSVEIIVDIVKGKNPFNCRYYSFVDVRDVALAHVKALESPSANGRYIISGQSVTINHIKETMHELFPNLCIDDPNGEGEMEGINCKMCVDKKRKMNGGGKVACVTGASGYVASWIVKLLLLRGYTVRATVRNPTDTAKTEHLLALDGADERLKLFKADLLEEYSFEQAIEGCEAVFHTASPVKFIVTDPQTELIDPALKGTMNVLNTCKKTSSVKRVIVTSSMAAVIVRQPPLEPNDVVDESFFSDPSVCMETEYWYPLSKTLAENVAWQFSKDNGMDMVFINPGFVIGPLLQPTLNFSVEMIVDMINGKNPFNSIYYRFVDVRDVALAHVNALETPSANGRYIMDGPSMTIYEIKEIMRELFPDLCVADTKEEGEIKEIIYKVCVEKVKNLGVEFTPLKSSLRDTIISLKEKCLMNGGGKVVCVTGASGYIASWIVKLLLLRGYTVRATVRNPTDTAKTEHLLALEGAKERLKLFKADLLEECSFEQAIEGCDAVFHTASPVKYIVTDPQTELIDPAVKGTLNVLNTCKKTSSVKRVILTSSTAAVLVRPLEPKDVVDETFFSDPSVCTELKLWYPLCKTLAENAAWQFTKDNGMDMVVINPGFIIGPLLQPTLNFSVEIIVDMVKGKNPFNFINYRFVDVRDVALAHVKALEILSANGRYLIDGPSMTINEIRDTIHELIPDLCIADMNGESEMKEIMTKEIIYEVCVEKVKTLGVEFTPLESSLRDTIISLKEKCLL</sequence>
<dbReference type="InterPro" id="IPR036291">
    <property type="entry name" value="NAD(P)-bd_dom_sf"/>
</dbReference>
<dbReference type="InterPro" id="IPR001509">
    <property type="entry name" value="Epimerase_deHydtase"/>
</dbReference>
<evidence type="ECO:0000313" key="5">
    <source>
        <dbReference type="Proteomes" id="UP000824890"/>
    </source>
</evidence>